<protein>
    <submittedName>
        <fullName evidence="2">Uncharacterized protein</fullName>
    </submittedName>
</protein>
<name>A0A0C2IF18_THEKT</name>
<sequence>MNRTATTDSRESCVMIFRLENERLEFAKSCLSFVNPPGKLANLLFELELSGYLCVRYRDTHDNCHVLRAKIEKFIRDNLPDSRMYCRVFKVYRLFFMKLACILIRFIARVCYDKSEICDLMSEMLFKQTTLLKKFFFNHALWRDIREYITFFICFPTMLSQKGAFNLAKFYLQNFNQLYSEVLTEHYLKGYVFRISLQFAASKKQFVYIIEHGVLCKILDFVSCYLKSLGFGRGKSIANVLKKIGTINFSHFYDVAGNICQVLEFPVKNVEPSLEFKSELKKAASRLVQFCADFDDMEPLKIKDTHQVNEIRPYEVGALVLQLHTIFVPYVILLLNYDDIAQKIIREFIEMFKKDMEKFIANLSNQQAIERLLTLPNIERKQVSIFNLSQRLFFDILTECVVKHKLSDELKQKIFGDNVLLMWISQAAVTSISLEMYLKAGRLVNPSDHLSGLVSLYHHPVMVHYLFMQDFNAIQFLISYMNPDIFLKFLLFNVCPSIRDKSSVTQPLTLILSLPEF</sequence>
<evidence type="ECO:0000313" key="2">
    <source>
        <dbReference type="EMBL" id="KII63923.1"/>
    </source>
</evidence>
<reference evidence="2 3" key="1">
    <citation type="journal article" date="2014" name="Genome Biol. Evol.">
        <title>The genome of the myxosporean Thelohanellus kitauei shows adaptations to nutrient acquisition within its fish host.</title>
        <authorList>
            <person name="Yang Y."/>
            <person name="Xiong J."/>
            <person name="Zhou Z."/>
            <person name="Huo F."/>
            <person name="Miao W."/>
            <person name="Ran C."/>
            <person name="Liu Y."/>
            <person name="Zhang J."/>
            <person name="Feng J."/>
            <person name="Wang M."/>
            <person name="Wang M."/>
            <person name="Wang L."/>
            <person name="Yao B."/>
        </authorList>
    </citation>
    <scope>NUCLEOTIDE SEQUENCE [LARGE SCALE GENOMIC DNA]</scope>
    <source>
        <strain evidence="2">Wuqing</strain>
    </source>
</reference>
<accession>A0A0C2IF18</accession>
<organism evidence="2 3">
    <name type="scientific">Thelohanellus kitauei</name>
    <name type="common">Myxosporean</name>
    <dbReference type="NCBI Taxonomy" id="669202"/>
    <lineage>
        <taxon>Eukaryota</taxon>
        <taxon>Metazoa</taxon>
        <taxon>Cnidaria</taxon>
        <taxon>Myxozoa</taxon>
        <taxon>Myxosporea</taxon>
        <taxon>Bivalvulida</taxon>
        <taxon>Platysporina</taxon>
        <taxon>Myxobolidae</taxon>
        <taxon>Thelohanellus</taxon>
    </lineage>
</organism>
<dbReference type="AlphaFoldDB" id="A0A0C2IF18"/>
<comment type="caution">
    <text evidence="2">The sequence shown here is derived from an EMBL/GenBank/DDBJ whole genome shotgun (WGS) entry which is preliminary data.</text>
</comment>
<gene>
    <name evidence="2" type="ORF">RF11_11422</name>
</gene>
<dbReference type="OrthoDB" id="26387at2759"/>
<evidence type="ECO:0000313" key="3">
    <source>
        <dbReference type="Proteomes" id="UP000031668"/>
    </source>
</evidence>
<feature type="transmembrane region" description="Helical" evidence="1">
    <location>
        <begin position="91"/>
        <end position="108"/>
    </location>
</feature>
<evidence type="ECO:0000256" key="1">
    <source>
        <dbReference type="SAM" id="Phobius"/>
    </source>
</evidence>
<keyword evidence="3" id="KW-1185">Reference proteome</keyword>
<proteinExistence type="predicted"/>
<keyword evidence="1" id="KW-1133">Transmembrane helix</keyword>
<keyword evidence="1" id="KW-0812">Transmembrane</keyword>
<dbReference type="EMBL" id="JWZT01004522">
    <property type="protein sequence ID" value="KII63923.1"/>
    <property type="molecule type" value="Genomic_DNA"/>
</dbReference>
<keyword evidence="1" id="KW-0472">Membrane</keyword>
<dbReference type="Proteomes" id="UP000031668">
    <property type="component" value="Unassembled WGS sequence"/>
</dbReference>